<evidence type="ECO:0000256" key="1">
    <source>
        <dbReference type="SAM" id="Phobius"/>
    </source>
</evidence>
<evidence type="ECO:0000313" key="2">
    <source>
        <dbReference type="EMBL" id="WKN36864.1"/>
    </source>
</evidence>
<proteinExistence type="predicted"/>
<keyword evidence="1" id="KW-1133">Transmembrane helix</keyword>
<dbReference type="AlphaFoldDB" id="A0AA49JGB0"/>
<dbReference type="GO" id="GO:0019867">
    <property type="term" value="C:outer membrane"/>
    <property type="evidence" value="ECO:0007669"/>
    <property type="project" value="InterPro"/>
</dbReference>
<dbReference type="InterPro" id="IPR007485">
    <property type="entry name" value="LPS_assembly_LptE"/>
</dbReference>
<dbReference type="GO" id="GO:0043165">
    <property type="term" value="P:Gram-negative-bacterium-type cell outer membrane assembly"/>
    <property type="evidence" value="ECO:0007669"/>
    <property type="project" value="InterPro"/>
</dbReference>
<protein>
    <submittedName>
        <fullName evidence="2">LptE family protein</fullName>
    </submittedName>
</protein>
<keyword evidence="1" id="KW-0812">Transmembrane</keyword>
<gene>
    <name evidence="2" type="ORF">K4G66_31350</name>
</gene>
<feature type="transmembrane region" description="Helical" evidence="1">
    <location>
        <begin position="32"/>
        <end position="54"/>
    </location>
</feature>
<reference evidence="2" key="2">
    <citation type="journal article" date="2024" name="Antonie Van Leeuwenhoek">
        <title>Roseihalotalea indica gen. nov., sp. nov., a halophilic Bacteroidetes from mesopelagic Southwest Indian Ocean with higher carbohydrate metabolic potential.</title>
        <authorList>
            <person name="Chen B."/>
            <person name="Zhang M."/>
            <person name="Lin D."/>
            <person name="Ye J."/>
            <person name="Tang K."/>
        </authorList>
    </citation>
    <scope>NUCLEOTIDE SEQUENCE</scope>
    <source>
        <strain evidence="2">TK19036</strain>
    </source>
</reference>
<sequence>MRLKSKKIVHNLQSLANRVQSSNARRLPCKQWVTAFMCGVLLMVSVTSCGVYSFTGAAISPEVKTISIDNFYNDAGNGPPNMSQLFTEEVRDYYQSNTNLALVQENGDLQIEGAITRYEFVPVAPRSSGSNEVADVASLIRLNITVSASYINTYNDEYNFENKSFTFFADFDSERDPSSVEEELISEIFDQIIFDIFTASVANW</sequence>
<keyword evidence="1" id="KW-0472">Membrane</keyword>
<name>A0AA49JGB0_9BACT</name>
<organism evidence="2">
    <name type="scientific">Roseihalotalea indica</name>
    <dbReference type="NCBI Taxonomy" id="2867963"/>
    <lineage>
        <taxon>Bacteria</taxon>
        <taxon>Pseudomonadati</taxon>
        <taxon>Bacteroidota</taxon>
        <taxon>Cytophagia</taxon>
        <taxon>Cytophagales</taxon>
        <taxon>Catalimonadaceae</taxon>
        <taxon>Roseihalotalea</taxon>
    </lineage>
</organism>
<reference evidence="2" key="1">
    <citation type="journal article" date="2023" name="Comput. Struct. Biotechnol. J.">
        <title>Discovery of a novel marine Bacteroidetes with a rich repertoire of carbohydrate-active enzymes.</title>
        <authorList>
            <person name="Chen B."/>
            <person name="Liu G."/>
            <person name="Chen Q."/>
            <person name="Wang H."/>
            <person name="Liu L."/>
            <person name="Tang K."/>
        </authorList>
    </citation>
    <scope>NUCLEOTIDE SEQUENCE</scope>
    <source>
        <strain evidence="2">TK19036</strain>
    </source>
</reference>
<dbReference type="Pfam" id="PF04390">
    <property type="entry name" value="LptE"/>
    <property type="match status" value="1"/>
</dbReference>
<dbReference type="EMBL" id="CP120682">
    <property type="protein sequence ID" value="WKN36864.1"/>
    <property type="molecule type" value="Genomic_DNA"/>
</dbReference>
<accession>A0AA49JGB0</accession>